<feature type="signal peptide" evidence="2">
    <location>
        <begin position="1"/>
        <end position="15"/>
    </location>
</feature>
<protein>
    <submittedName>
        <fullName evidence="3">Uncharacterized protein</fullName>
    </submittedName>
</protein>
<feature type="compositionally biased region" description="Low complexity" evidence="1">
    <location>
        <begin position="578"/>
        <end position="589"/>
    </location>
</feature>
<evidence type="ECO:0000313" key="4">
    <source>
        <dbReference type="Proteomes" id="UP000692954"/>
    </source>
</evidence>
<dbReference type="OrthoDB" id="301587at2759"/>
<evidence type="ECO:0000256" key="2">
    <source>
        <dbReference type="SAM" id="SignalP"/>
    </source>
</evidence>
<comment type="caution">
    <text evidence="3">The sequence shown here is derived from an EMBL/GenBank/DDBJ whole genome shotgun (WGS) entry which is preliminary data.</text>
</comment>
<dbReference type="Proteomes" id="UP000692954">
    <property type="component" value="Unassembled WGS sequence"/>
</dbReference>
<dbReference type="AlphaFoldDB" id="A0A8S1K7Y6"/>
<keyword evidence="2" id="KW-0732">Signal</keyword>
<gene>
    <name evidence="3" type="ORF">PSON_ATCC_30995.1.T0030206</name>
</gene>
<keyword evidence="4" id="KW-1185">Reference proteome</keyword>
<evidence type="ECO:0000313" key="3">
    <source>
        <dbReference type="EMBL" id="CAD8048418.1"/>
    </source>
</evidence>
<organism evidence="3 4">
    <name type="scientific">Paramecium sonneborni</name>
    <dbReference type="NCBI Taxonomy" id="65129"/>
    <lineage>
        <taxon>Eukaryota</taxon>
        <taxon>Sar</taxon>
        <taxon>Alveolata</taxon>
        <taxon>Ciliophora</taxon>
        <taxon>Intramacronucleata</taxon>
        <taxon>Oligohymenophorea</taxon>
        <taxon>Peniculida</taxon>
        <taxon>Parameciidae</taxon>
        <taxon>Paramecium</taxon>
    </lineage>
</organism>
<feature type="region of interest" description="Disordered" evidence="1">
    <location>
        <begin position="686"/>
        <end position="716"/>
    </location>
</feature>
<accession>A0A8S1K7Y6</accession>
<sequence>MYIIFLIQAIYSLSAENFLCGLRLFYEEQTFFLIDQQNDNTMPYILTSSSPHFALDIQQSYKSSQSLNNNPYFLVGFSDSYIFVGNASEIQWLLIQEFKVKKNITKASVHMYNGYNGYFVDKGEDGGHLLISKENLVREFSFGKTDAVDKFQKMGFIYIVSWGGQGDVMLILKRFVHLINQSEGENYCQQKVASNSLEQIKCNLDQNFERLTFPTPDLYHPPIHYHLGNEIINGSLENEYFTKNYPGLQVFVAQNLNNKVLELRIPIQNMQTYQQTVEQPISGLIVTLQHENRGFIHILIFESGEEIVINYKEDENLAYITIGMTESKVFAFSFVTSQFIKFPTIDLIEHVFQDCVTIIHQRNNVCESPLNYCSDVSLNFLQQSQFELHSDQLIKFQSNEEFYETPFIKIFQNISEVQNNFTILLNSEINNREMNHGGYIGSFLRITYKNQSINSLIINEQNENLEAYYSIKDNIYSHAVQNIIGSTYVLVFTSQIELSDIQCLQLFREFIDQIQKLFIIQQIEDNCEAQQKYYDVKPIQYKEIHKMLKQPTELIQTLNQDQFDQNDLEYSTDEEESSLNNQNKNSEQQQQYVMEASLIPEEQQQQIQQNQNQIESTDQLFQNKVNFDSENYKQQQDLLEQQQQLNKFEHTNQIYKSKKEYNGNKSNEEFEQKEQELQIKNQEEHKMEIKNSQQQSRKKQEQKKKQQEMITDEGEQQLQIEVGDQYKNTFHLRQSGNYKNDEYYDRGDRYFKADYQRRQDDYYERYNNRRGPQLTGQSVIIPKNPNDQELGRFLREIISKLYIYSDPCDPHSTNYNPSSCQVDNYYGSSSIRRTEPRQRDFYRSAYRYDNRYEYRACITVYSKCYFKGESLQLCGHQRNIPKSQLYLDILSIRADENYIVEFYMKDINGRSELYTLKGTQKCLQSPLRVDWLLQ</sequence>
<evidence type="ECO:0000256" key="1">
    <source>
        <dbReference type="SAM" id="MobiDB-lite"/>
    </source>
</evidence>
<proteinExistence type="predicted"/>
<feature type="region of interest" description="Disordered" evidence="1">
    <location>
        <begin position="569"/>
        <end position="589"/>
    </location>
</feature>
<name>A0A8S1K7Y6_9CILI</name>
<reference evidence="3" key="1">
    <citation type="submission" date="2021-01" db="EMBL/GenBank/DDBJ databases">
        <authorList>
            <consortium name="Genoscope - CEA"/>
            <person name="William W."/>
        </authorList>
    </citation>
    <scope>NUCLEOTIDE SEQUENCE</scope>
</reference>
<feature type="chain" id="PRO_5035936289" evidence="2">
    <location>
        <begin position="16"/>
        <end position="934"/>
    </location>
</feature>
<dbReference type="EMBL" id="CAJJDN010000003">
    <property type="protein sequence ID" value="CAD8048418.1"/>
    <property type="molecule type" value="Genomic_DNA"/>
</dbReference>